<dbReference type="EMBL" id="WJIE01000006">
    <property type="protein sequence ID" value="MRG94992.1"/>
    <property type="molecule type" value="Genomic_DNA"/>
</dbReference>
<feature type="region of interest" description="Disordered" evidence="2">
    <location>
        <begin position="635"/>
        <end position="712"/>
    </location>
</feature>
<dbReference type="GO" id="GO:0003677">
    <property type="term" value="F:DNA binding"/>
    <property type="evidence" value="ECO:0007669"/>
    <property type="project" value="InterPro"/>
</dbReference>
<evidence type="ECO:0008006" key="7">
    <source>
        <dbReference type="Google" id="ProtNLM"/>
    </source>
</evidence>
<accession>A0A6N7PS41</accession>
<dbReference type="AlphaFoldDB" id="A0A6N7PS41"/>
<evidence type="ECO:0000259" key="4">
    <source>
        <dbReference type="PROSITE" id="PS51737"/>
    </source>
</evidence>
<dbReference type="OrthoDB" id="7277848at2"/>
<evidence type="ECO:0000256" key="1">
    <source>
        <dbReference type="SAM" id="Coils"/>
    </source>
</evidence>
<evidence type="ECO:0000259" key="3">
    <source>
        <dbReference type="PROSITE" id="PS51736"/>
    </source>
</evidence>
<dbReference type="PROSITE" id="PS51736">
    <property type="entry name" value="RECOMBINASES_3"/>
    <property type="match status" value="1"/>
</dbReference>
<dbReference type="SMART" id="SM00857">
    <property type="entry name" value="Resolvase"/>
    <property type="match status" value="1"/>
</dbReference>
<feature type="domain" description="Recombinase" evidence="4">
    <location>
        <begin position="269"/>
        <end position="392"/>
    </location>
</feature>
<feature type="compositionally biased region" description="Basic and acidic residues" evidence="2">
    <location>
        <begin position="638"/>
        <end position="658"/>
    </location>
</feature>
<feature type="compositionally biased region" description="Basic and acidic residues" evidence="2">
    <location>
        <begin position="698"/>
        <end position="712"/>
    </location>
</feature>
<dbReference type="Gene3D" id="3.90.1750.20">
    <property type="entry name" value="Putative Large Serine Recombinase, Chain B, Domain 2"/>
    <property type="match status" value="1"/>
</dbReference>
<dbReference type="Pfam" id="PF00239">
    <property type="entry name" value="Resolvase"/>
    <property type="match status" value="1"/>
</dbReference>
<comment type="caution">
    <text evidence="5">The sequence shown here is derived from an EMBL/GenBank/DDBJ whole genome shotgun (WGS) entry which is preliminary data.</text>
</comment>
<dbReference type="InterPro" id="IPR036162">
    <property type="entry name" value="Resolvase-like_N_sf"/>
</dbReference>
<sequence>MHGERAQLARRKRVPYESREYEATRATSVRRCVFVAITGRMPVQRYDCRHRERSARDDGTRGGGRGVVKGLQSWDDGSPPPARWWAFYVRVTSEESMKRDLSIPNQCARSREIARLRGWQDYRIYVEPRKVSAELWTEKRPALKELLDDIAAGRIQGVCARHTDRQWRNNEIQARILSALRAHGVQLWDFSNQFDYKSAHGRFSLQVLGAASELEVGLAAERIREMKRGKALKGKVGGGPAPFGYTSQARRIKDLEAAGLSRDEAYRKACLDYPVGKCWYVDAKEAEIVRLIFELYTSHEYRYGCKRIALYLNHRGYVSRTGIPFRAVFVLKILDNPVYAGFTTFDEAAYADRVPSQLPRSKQTLYQGEHEALITHDIWNKAQQIRAMESRSKRVREGRPSGEVFSLTGILRCPECGSPMIGKAASRNRYYICHQRHASGAGVCAFPLVRATDLQQTVWTWVHELLSSPALVLPSLAELNRKLEAEQPEARRALDAAKRQRDKLKATLAKYFRTFEASTDIEPDRAFVERVRELRAELQTVETEIGTLEPQVTRATPKLGVAQVQQYLAKLRERMSGRAELQRALFQDLKREHDFQVCMVSPTELTLSLALPLREMAMEKDPAVQVGQRVVTVLRNKGRQEGSRGHGSTELRVSERVRPQVHPARTQGRAQGRARGRAPRGPARAARAPVRAPLAPEPEPRGARAPGHEGTR</sequence>
<evidence type="ECO:0000256" key="2">
    <source>
        <dbReference type="SAM" id="MobiDB-lite"/>
    </source>
</evidence>
<feature type="coiled-coil region" evidence="1">
    <location>
        <begin position="480"/>
        <end position="514"/>
    </location>
</feature>
<dbReference type="InterPro" id="IPR025827">
    <property type="entry name" value="Zn_ribbon_recom_dom"/>
</dbReference>
<keyword evidence="1" id="KW-0175">Coiled coil</keyword>
<feature type="domain" description="Resolvase/invertase-type recombinase catalytic" evidence="3">
    <location>
        <begin position="84"/>
        <end position="234"/>
    </location>
</feature>
<dbReference type="InterPro" id="IPR050639">
    <property type="entry name" value="SSR_resolvase"/>
</dbReference>
<feature type="region of interest" description="Disordered" evidence="2">
    <location>
        <begin position="51"/>
        <end position="75"/>
    </location>
</feature>
<dbReference type="InterPro" id="IPR006119">
    <property type="entry name" value="Resolv_N"/>
</dbReference>
<keyword evidence="6" id="KW-1185">Reference proteome</keyword>
<dbReference type="CDD" id="cd00338">
    <property type="entry name" value="Ser_Recombinase"/>
    <property type="match status" value="1"/>
</dbReference>
<dbReference type="GO" id="GO:0000150">
    <property type="term" value="F:DNA strand exchange activity"/>
    <property type="evidence" value="ECO:0007669"/>
    <property type="project" value="InterPro"/>
</dbReference>
<feature type="compositionally biased region" description="Basic and acidic residues" evidence="2">
    <location>
        <begin position="51"/>
        <end position="60"/>
    </location>
</feature>
<reference evidence="5 6" key="1">
    <citation type="submission" date="2019-10" db="EMBL/GenBank/DDBJ databases">
        <title>A soil myxobacterium in the family Polyangiaceae.</title>
        <authorList>
            <person name="Li Y."/>
            <person name="Wang J."/>
        </authorList>
    </citation>
    <scope>NUCLEOTIDE SEQUENCE [LARGE SCALE GENOMIC DNA]</scope>
    <source>
        <strain evidence="5 6">DSM 14734</strain>
    </source>
</reference>
<evidence type="ECO:0000313" key="6">
    <source>
        <dbReference type="Proteomes" id="UP000440224"/>
    </source>
</evidence>
<dbReference type="InterPro" id="IPR011109">
    <property type="entry name" value="DNA_bind_recombinase_dom"/>
</dbReference>
<dbReference type="Proteomes" id="UP000440224">
    <property type="component" value="Unassembled WGS sequence"/>
</dbReference>
<dbReference type="Pfam" id="PF07508">
    <property type="entry name" value="Recombinase"/>
    <property type="match status" value="1"/>
</dbReference>
<protein>
    <recommendedName>
        <fullName evidence="7">Recombinase family protein</fullName>
    </recommendedName>
</protein>
<dbReference type="InterPro" id="IPR038109">
    <property type="entry name" value="DNA_bind_recomb_sf"/>
</dbReference>
<dbReference type="PROSITE" id="PS51737">
    <property type="entry name" value="RECOMBINASE_DNA_BIND"/>
    <property type="match status" value="1"/>
</dbReference>
<evidence type="ECO:0000313" key="5">
    <source>
        <dbReference type="EMBL" id="MRG94992.1"/>
    </source>
</evidence>
<organism evidence="5 6">
    <name type="scientific">Polyangium spumosum</name>
    <dbReference type="NCBI Taxonomy" id="889282"/>
    <lineage>
        <taxon>Bacteria</taxon>
        <taxon>Pseudomonadati</taxon>
        <taxon>Myxococcota</taxon>
        <taxon>Polyangia</taxon>
        <taxon>Polyangiales</taxon>
        <taxon>Polyangiaceae</taxon>
        <taxon>Polyangium</taxon>
    </lineage>
</organism>
<dbReference type="Gene3D" id="3.40.50.1390">
    <property type="entry name" value="Resolvase, N-terminal catalytic domain"/>
    <property type="match status" value="1"/>
</dbReference>
<dbReference type="PANTHER" id="PTHR30461">
    <property type="entry name" value="DNA-INVERTASE FROM LAMBDOID PROPHAGE"/>
    <property type="match status" value="1"/>
</dbReference>
<dbReference type="Pfam" id="PF13408">
    <property type="entry name" value="Zn_ribbon_recom"/>
    <property type="match status" value="1"/>
</dbReference>
<gene>
    <name evidence="5" type="ORF">GF068_24170</name>
</gene>
<dbReference type="SUPFAM" id="SSF53041">
    <property type="entry name" value="Resolvase-like"/>
    <property type="match status" value="1"/>
</dbReference>
<dbReference type="PANTHER" id="PTHR30461:SF23">
    <property type="entry name" value="DNA RECOMBINASE-RELATED"/>
    <property type="match status" value="1"/>
</dbReference>
<name>A0A6N7PS41_9BACT</name>
<feature type="compositionally biased region" description="Low complexity" evidence="2">
    <location>
        <begin position="679"/>
        <end position="694"/>
    </location>
</feature>
<proteinExistence type="predicted"/>